<dbReference type="RefSeq" id="WP_301813016.1">
    <property type="nucleotide sequence ID" value="NZ_JAUJZH010000019.1"/>
</dbReference>
<dbReference type="GO" id="GO:0016740">
    <property type="term" value="F:transferase activity"/>
    <property type="evidence" value="ECO:0007669"/>
    <property type="project" value="UniProtKB-KW"/>
</dbReference>
<dbReference type="Proteomes" id="UP001169027">
    <property type="component" value="Unassembled WGS sequence"/>
</dbReference>
<dbReference type="EMBL" id="JAUKVY010000019">
    <property type="protein sequence ID" value="MDO1535380.1"/>
    <property type="molecule type" value="Genomic_DNA"/>
</dbReference>
<organism evidence="1 2">
    <name type="scientific">Variovorax ginsengisoli</name>
    <dbReference type="NCBI Taxonomy" id="363844"/>
    <lineage>
        <taxon>Bacteria</taxon>
        <taxon>Pseudomonadati</taxon>
        <taxon>Pseudomonadota</taxon>
        <taxon>Betaproteobacteria</taxon>
        <taxon>Burkholderiales</taxon>
        <taxon>Comamonadaceae</taxon>
        <taxon>Variovorax</taxon>
    </lineage>
</organism>
<protein>
    <submittedName>
        <fullName evidence="1">Nucleotidyl transferase AbiEii/AbiGii toxin family protein</fullName>
    </submittedName>
</protein>
<keyword evidence="1" id="KW-0808">Transferase</keyword>
<evidence type="ECO:0000313" key="2">
    <source>
        <dbReference type="Proteomes" id="UP001169027"/>
    </source>
</evidence>
<name>A0ABT8S9C5_9BURK</name>
<comment type="caution">
    <text evidence="1">The sequence shown here is derived from an EMBL/GenBank/DDBJ whole genome shotgun (WGS) entry which is preliminary data.</text>
</comment>
<sequence>MSRNVAASVRARLKQIADFSKQDFNLVLTHYGLERLLYRLSISPHAPNFLLKGALLFSLWYDHPHRPTRDVDLLGFGPADIDSAVAAFREICRIAADDGILFDIGSIKGADIRKEAGYGGIRIDIRATLDGARIALQVDIGFGDAVTPTAEAVIYPVLLEDLPAPQLRAYPKYTVVAEKLHAICLLGMVNTRMKDYFDLDALMAEGTLDPTELRRAIDATFARRVTALPISMPPGLDKAFAADAVKQVQWAAFLKKNRLDPVALQTVVMRLQEAFRNAGVF</sequence>
<dbReference type="InterPro" id="IPR014942">
    <property type="entry name" value="AbiEii"/>
</dbReference>
<dbReference type="Pfam" id="PF08843">
    <property type="entry name" value="AbiEii"/>
    <property type="match status" value="1"/>
</dbReference>
<keyword evidence="2" id="KW-1185">Reference proteome</keyword>
<gene>
    <name evidence="1" type="ORF">Q2T77_24125</name>
</gene>
<accession>A0ABT8S9C5</accession>
<proteinExistence type="predicted"/>
<evidence type="ECO:0000313" key="1">
    <source>
        <dbReference type="EMBL" id="MDO1535380.1"/>
    </source>
</evidence>
<reference evidence="1" key="1">
    <citation type="submission" date="2023-06" db="EMBL/GenBank/DDBJ databases">
        <authorList>
            <person name="Jiang Y."/>
            <person name="Liu Q."/>
        </authorList>
    </citation>
    <scope>NUCLEOTIDE SEQUENCE</scope>
    <source>
        <strain evidence="1">CGMCC 1.12090</strain>
    </source>
</reference>